<evidence type="ECO:0000259" key="1">
    <source>
        <dbReference type="Pfam" id="PF06605"/>
    </source>
</evidence>
<evidence type="ECO:0000259" key="2">
    <source>
        <dbReference type="Pfam" id="PF24049"/>
    </source>
</evidence>
<dbReference type="RefSeq" id="WP_141445930.1">
    <property type="nucleotide sequence ID" value="NZ_CP041217.1"/>
</dbReference>
<evidence type="ECO:0000313" key="4">
    <source>
        <dbReference type="Proteomes" id="UP000316968"/>
    </source>
</evidence>
<dbReference type="Proteomes" id="UP000316968">
    <property type="component" value="Chromosome"/>
</dbReference>
<sequence length="298" mass="34544">MLDKKRTTIARLSEAYKVKRTVSRGNINELELTLPLFVTKHLNMRRVKNEHIDMVKERFLIRFEHGEETEYYVVYKKNKVMDDSDYVTISCYGLGYQLSNQSVKDYNAISYSLSQIGNDLLQNTGWRLGYVDAQFDLKYRSFEFSGSILAGMNQIAETFTALIIWDTVNRTINFYDPELYGLNKGFKTKMGKLMKSVQQELNLDEMCTRLKLFGKDGMSIQAVNPTGSNYIEDFSYFMYPFEQDVQGNVIRHSYYMEDDLCIALNRYKKLVQSNTPTFSSPLLSSLLFSSLLFSSRSA</sequence>
<dbReference type="InterPro" id="IPR057796">
    <property type="entry name" value="YOMG-like_N"/>
</dbReference>
<reference evidence="3 4" key="1">
    <citation type="submission" date="2019-06" db="EMBL/GenBank/DDBJ databases">
        <title>Saccharibacillus brassicae sp. nov., an endophytic bacterium isolated from Chinese cabbage seeds (Brassica pekinensis).</title>
        <authorList>
            <person name="Jiang L."/>
            <person name="Lee J."/>
            <person name="Kim S.W."/>
        </authorList>
    </citation>
    <scope>NUCLEOTIDE SEQUENCE [LARGE SCALE GENOMIC DNA]</scope>
    <source>
        <strain evidence="4">KCTC 43072 / ATSA2</strain>
    </source>
</reference>
<feature type="domain" description="YOMG-like N-terminal" evidence="2">
    <location>
        <begin position="6"/>
        <end position="91"/>
    </location>
</feature>
<dbReference type="Pfam" id="PF06605">
    <property type="entry name" value="Prophage_tail"/>
    <property type="match status" value="1"/>
</dbReference>
<gene>
    <name evidence="3" type="ORF">FFV09_00925</name>
</gene>
<organism evidence="3 4">
    <name type="scientific">Saccharibacillus brassicae</name>
    <dbReference type="NCBI Taxonomy" id="2583377"/>
    <lineage>
        <taxon>Bacteria</taxon>
        <taxon>Bacillati</taxon>
        <taxon>Bacillota</taxon>
        <taxon>Bacilli</taxon>
        <taxon>Bacillales</taxon>
        <taxon>Paenibacillaceae</taxon>
        <taxon>Saccharibacillus</taxon>
    </lineage>
</organism>
<evidence type="ECO:0000313" key="3">
    <source>
        <dbReference type="EMBL" id="QDH19541.1"/>
    </source>
</evidence>
<dbReference type="InterPro" id="IPR007119">
    <property type="entry name" value="Phage_tail_spike_N"/>
</dbReference>
<dbReference type="EMBL" id="CP041217">
    <property type="protein sequence ID" value="QDH19541.1"/>
    <property type="molecule type" value="Genomic_DNA"/>
</dbReference>
<keyword evidence="4" id="KW-1185">Reference proteome</keyword>
<dbReference type="OrthoDB" id="5090100at2"/>
<dbReference type="AlphaFoldDB" id="A0A4Y6UT52"/>
<accession>A0A4Y6UT52</accession>
<dbReference type="Pfam" id="PF24049">
    <property type="entry name" value="YOMG_N"/>
    <property type="match status" value="1"/>
</dbReference>
<dbReference type="InterPro" id="IPR010572">
    <property type="entry name" value="Tail_dom"/>
</dbReference>
<dbReference type="NCBIfam" id="TIGR01665">
    <property type="entry name" value="put_anti_recept"/>
    <property type="match status" value="1"/>
</dbReference>
<name>A0A4Y6UT52_SACBS</name>
<dbReference type="KEGG" id="saca:FFV09_00925"/>
<proteinExistence type="predicted"/>
<protein>
    <submittedName>
        <fullName evidence="3">Uncharacterized protein</fullName>
    </submittedName>
</protein>
<feature type="domain" description="Tail spike" evidence="1">
    <location>
        <begin position="97"/>
        <end position="261"/>
    </location>
</feature>